<dbReference type="SMART" id="SM00028">
    <property type="entry name" value="TPR"/>
    <property type="match status" value="6"/>
</dbReference>
<feature type="coiled-coil region" evidence="10">
    <location>
        <begin position="421"/>
        <end position="448"/>
    </location>
</feature>
<feature type="transmembrane region" description="Helical" evidence="11">
    <location>
        <begin position="395"/>
        <end position="414"/>
    </location>
</feature>
<dbReference type="Proteomes" id="UP000664480">
    <property type="component" value="Unassembled WGS sequence"/>
</dbReference>
<feature type="domain" description="Histidine kinase" evidence="13">
    <location>
        <begin position="559"/>
        <end position="646"/>
    </location>
</feature>
<evidence type="ECO:0000256" key="12">
    <source>
        <dbReference type="SAM" id="SignalP"/>
    </source>
</evidence>
<keyword evidence="7" id="KW-0067">ATP-binding</keyword>
<keyword evidence="5" id="KW-0547">Nucleotide-binding</keyword>
<proteinExistence type="predicted"/>
<dbReference type="CDD" id="cd16917">
    <property type="entry name" value="HATPase_UhpB-NarQ-NarX-like"/>
    <property type="match status" value="1"/>
</dbReference>
<evidence type="ECO:0000256" key="7">
    <source>
        <dbReference type="ARBA" id="ARBA00022840"/>
    </source>
</evidence>
<evidence type="ECO:0000256" key="2">
    <source>
        <dbReference type="ARBA" id="ARBA00012438"/>
    </source>
</evidence>
<dbReference type="Pfam" id="PF13424">
    <property type="entry name" value="TPR_12"/>
    <property type="match status" value="1"/>
</dbReference>
<organism evidence="14 15">
    <name type="scientific">Algoriphagus pacificus</name>
    <dbReference type="NCBI Taxonomy" id="2811234"/>
    <lineage>
        <taxon>Bacteria</taxon>
        <taxon>Pseudomonadati</taxon>
        <taxon>Bacteroidota</taxon>
        <taxon>Cytophagia</taxon>
        <taxon>Cytophagales</taxon>
        <taxon>Cyclobacteriaceae</taxon>
        <taxon>Algoriphagus</taxon>
    </lineage>
</organism>
<comment type="catalytic activity">
    <reaction evidence="1">
        <text>ATP + protein L-histidine = ADP + protein N-phospho-L-histidine.</text>
        <dbReference type="EC" id="2.7.13.3"/>
    </reaction>
</comment>
<dbReference type="InterPro" id="IPR011990">
    <property type="entry name" value="TPR-like_helical_dom_sf"/>
</dbReference>
<feature type="signal peptide" evidence="12">
    <location>
        <begin position="1"/>
        <end position="22"/>
    </location>
</feature>
<keyword evidence="3" id="KW-0597">Phosphoprotein</keyword>
<dbReference type="SUPFAM" id="SSF48452">
    <property type="entry name" value="TPR-like"/>
    <property type="match status" value="2"/>
</dbReference>
<dbReference type="SUPFAM" id="SSF55874">
    <property type="entry name" value="ATPase domain of HSP90 chaperone/DNA topoisomerase II/histidine kinase"/>
    <property type="match status" value="1"/>
</dbReference>
<keyword evidence="10" id="KW-0175">Coiled coil</keyword>
<dbReference type="InterPro" id="IPR036890">
    <property type="entry name" value="HATPase_C_sf"/>
</dbReference>
<dbReference type="EC" id="2.7.13.3" evidence="2"/>
<dbReference type="InterPro" id="IPR019734">
    <property type="entry name" value="TPR_rpt"/>
</dbReference>
<keyword evidence="15" id="KW-1185">Reference proteome</keyword>
<keyword evidence="6" id="KW-0418">Kinase</keyword>
<dbReference type="InterPro" id="IPR003594">
    <property type="entry name" value="HATPase_dom"/>
</dbReference>
<evidence type="ECO:0000256" key="5">
    <source>
        <dbReference type="ARBA" id="ARBA00022741"/>
    </source>
</evidence>
<accession>A0ABS3CA34</accession>
<dbReference type="Gene3D" id="1.20.5.1930">
    <property type="match status" value="1"/>
</dbReference>
<name>A0ABS3CA34_9BACT</name>
<dbReference type="InterPro" id="IPR005467">
    <property type="entry name" value="His_kinase_dom"/>
</dbReference>
<dbReference type="PROSITE" id="PS50109">
    <property type="entry name" value="HIS_KIN"/>
    <property type="match status" value="1"/>
</dbReference>
<keyword evidence="8" id="KW-0902">Two-component regulatory system</keyword>
<comment type="caution">
    <text evidence="14">The sequence shown here is derived from an EMBL/GenBank/DDBJ whole genome shotgun (WGS) entry which is preliminary data.</text>
</comment>
<evidence type="ECO:0000256" key="11">
    <source>
        <dbReference type="SAM" id="Phobius"/>
    </source>
</evidence>
<evidence type="ECO:0000313" key="14">
    <source>
        <dbReference type="EMBL" id="MBN7813965.1"/>
    </source>
</evidence>
<dbReference type="InterPro" id="IPR011712">
    <property type="entry name" value="Sig_transdc_His_kin_sub3_dim/P"/>
</dbReference>
<keyword evidence="11" id="KW-1133">Transmembrane helix</keyword>
<dbReference type="RefSeq" id="WP_206584633.1">
    <property type="nucleotide sequence ID" value="NZ_JAFKCU010000001.1"/>
</dbReference>
<evidence type="ECO:0000256" key="10">
    <source>
        <dbReference type="SAM" id="Coils"/>
    </source>
</evidence>
<evidence type="ECO:0000256" key="4">
    <source>
        <dbReference type="ARBA" id="ARBA00022679"/>
    </source>
</evidence>
<evidence type="ECO:0000256" key="6">
    <source>
        <dbReference type="ARBA" id="ARBA00022777"/>
    </source>
</evidence>
<keyword evidence="4" id="KW-0808">Transferase</keyword>
<sequence length="646" mass="73852">MTFIKRLILVSLFQILAISSFAQSIFDVLDSLKNELQLKKNPAEKVPILSDLTWYYVQVSLDTAILYGEEAIELSKEIDDPVLLSQAYSDLAYAWMEKGELVNARQNYEAALELRYEIGDSSKIYGTITNLGSVYQRDFQSDSAMSNYLKALSFFEREGNEKNADFIRNNIGVIYLELKNYPKALEILEQVAKYREENEDYHNLATTLNNLGSIHKHLGDDEKSEEVYKQALEIYQDIGDAYYTSTTYNNLATLYNSQKRSKLAIEFAEEGLKLAEQAGASYDYTLLLSNLAQSYRDLRDFEKSREYYLKSVEGFKAQNAEEDLMTMYLLMSPVYAALNMPDSSAYYTDEYIDLLRKLNEQEILELTSDLETRYQTEKKDREIAEQRLVLRTKNIQLFGSLGLALVLALVGYLLNKQQKLRNRQLQQEADLKAALAQIETQNQLQEQRMIISRDLHDNIGAQLTFIISAIENLKYFDPIKDSLTKRYDSIADFTKQTITDLRDTIWAMNAGQITWEQLSGRISNFLQNAKTSASQVDFEFQKDESIDSDFRLTSSSGIQVYRIMQEAIQNAIKYASPDQIKVTVVREGQNFLLNVEDDGTGFVESEITPGNGLFNMRKRAEELGGKILIQSNRGRGTSIQLTCPLG</sequence>
<feature type="repeat" description="TPR" evidence="9">
    <location>
        <begin position="205"/>
        <end position="238"/>
    </location>
</feature>
<dbReference type="PROSITE" id="PS50005">
    <property type="entry name" value="TPR"/>
    <property type="match status" value="2"/>
</dbReference>
<feature type="chain" id="PRO_5045442800" description="histidine kinase" evidence="12">
    <location>
        <begin position="23"/>
        <end position="646"/>
    </location>
</feature>
<protein>
    <recommendedName>
        <fullName evidence="2">histidine kinase</fullName>
        <ecNumber evidence="2">2.7.13.3</ecNumber>
    </recommendedName>
</protein>
<dbReference type="Gene3D" id="3.30.565.10">
    <property type="entry name" value="Histidine kinase-like ATPase, C-terminal domain"/>
    <property type="match status" value="1"/>
</dbReference>
<keyword evidence="11" id="KW-0472">Membrane</keyword>
<dbReference type="Pfam" id="PF14938">
    <property type="entry name" value="SNAP"/>
    <property type="match status" value="1"/>
</dbReference>
<keyword evidence="11" id="KW-0812">Transmembrane</keyword>
<reference evidence="14 15" key="1">
    <citation type="submission" date="2021-03" db="EMBL/GenBank/DDBJ databases">
        <title>novel species isolated from a fishpond in China.</title>
        <authorList>
            <person name="Lu H."/>
            <person name="Cai Z."/>
        </authorList>
    </citation>
    <scope>NUCLEOTIDE SEQUENCE [LARGE SCALE GENOMIC DNA]</scope>
    <source>
        <strain evidence="14 15">YJ13C</strain>
    </source>
</reference>
<keyword evidence="9" id="KW-0802">TPR repeat</keyword>
<dbReference type="EMBL" id="JAFKCU010000001">
    <property type="protein sequence ID" value="MBN7813965.1"/>
    <property type="molecule type" value="Genomic_DNA"/>
</dbReference>
<evidence type="ECO:0000259" key="13">
    <source>
        <dbReference type="PROSITE" id="PS50109"/>
    </source>
</evidence>
<dbReference type="InterPro" id="IPR050482">
    <property type="entry name" value="Sensor_HK_TwoCompSys"/>
</dbReference>
<dbReference type="Pfam" id="PF07730">
    <property type="entry name" value="HisKA_3"/>
    <property type="match status" value="1"/>
</dbReference>
<dbReference type="Gene3D" id="1.25.40.10">
    <property type="entry name" value="Tetratricopeptide repeat domain"/>
    <property type="match status" value="2"/>
</dbReference>
<evidence type="ECO:0000313" key="15">
    <source>
        <dbReference type="Proteomes" id="UP000664480"/>
    </source>
</evidence>
<evidence type="ECO:0000256" key="3">
    <source>
        <dbReference type="ARBA" id="ARBA00022553"/>
    </source>
</evidence>
<dbReference type="SMART" id="SM00387">
    <property type="entry name" value="HATPase_c"/>
    <property type="match status" value="1"/>
</dbReference>
<dbReference type="Pfam" id="PF13181">
    <property type="entry name" value="TPR_8"/>
    <property type="match status" value="1"/>
</dbReference>
<feature type="repeat" description="TPR" evidence="9">
    <location>
        <begin position="165"/>
        <end position="198"/>
    </location>
</feature>
<dbReference type="PANTHER" id="PTHR24421">
    <property type="entry name" value="NITRATE/NITRITE SENSOR PROTEIN NARX-RELATED"/>
    <property type="match status" value="1"/>
</dbReference>
<keyword evidence="12" id="KW-0732">Signal</keyword>
<gene>
    <name evidence="14" type="ORF">J0A69_00935</name>
</gene>
<dbReference type="Pfam" id="PF02518">
    <property type="entry name" value="HATPase_c"/>
    <property type="match status" value="1"/>
</dbReference>
<evidence type="ECO:0000256" key="8">
    <source>
        <dbReference type="ARBA" id="ARBA00023012"/>
    </source>
</evidence>
<evidence type="ECO:0000256" key="9">
    <source>
        <dbReference type="PROSITE-ProRule" id="PRU00339"/>
    </source>
</evidence>
<dbReference type="PANTHER" id="PTHR24421:SF10">
    <property type="entry name" value="NITRATE_NITRITE SENSOR PROTEIN NARQ"/>
    <property type="match status" value="1"/>
</dbReference>
<evidence type="ECO:0000256" key="1">
    <source>
        <dbReference type="ARBA" id="ARBA00000085"/>
    </source>
</evidence>